<dbReference type="Proteomes" id="UP001237152">
    <property type="component" value="Segment"/>
</dbReference>
<sequence length="114" mass="12959">MAWLLERRHRPRLSCEGRRQECHSRGKACAPATRFAARQRYGKQAPKRPDYLPTQKKDQKVDNCARQRASCSARPRRPPTTTASARGSQDEDDDHGGSNMANKHLSSLLLSRIF</sequence>
<organism evidence="2 3">
    <name type="scientific">Pandoravirus celtis</name>
    <dbReference type="NCBI Taxonomy" id="2568002"/>
    <lineage>
        <taxon>Viruses</taxon>
        <taxon>Pandoravirus</taxon>
    </lineage>
</organism>
<feature type="compositionally biased region" description="Basic and acidic residues" evidence="1">
    <location>
        <begin position="47"/>
        <end position="65"/>
    </location>
</feature>
<dbReference type="EMBL" id="MK174290">
    <property type="protein sequence ID" value="QBZ81667.1"/>
    <property type="molecule type" value="Genomic_DNA"/>
</dbReference>
<evidence type="ECO:0000256" key="1">
    <source>
        <dbReference type="SAM" id="MobiDB-lite"/>
    </source>
</evidence>
<evidence type="ECO:0000313" key="3">
    <source>
        <dbReference type="Proteomes" id="UP001237152"/>
    </source>
</evidence>
<gene>
    <name evidence="2" type="ORF">pclt_cds_1084</name>
</gene>
<feature type="region of interest" description="Disordered" evidence="1">
    <location>
        <begin position="38"/>
        <end position="114"/>
    </location>
</feature>
<name>A0A4D6EIX8_9VIRU</name>
<protein>
    <submittedName>
        <fullName evidence="2">Uncharacterized protein</fullName>
    </submittedName>
</protein>
<proteinExistence type="predicted"/>
<feature type="compositionally biased region" description="Polar residues" evidence="1">
    <location>
        <begin position="99"/>
        <end position="114"/>
    </location>
</feature>
<reference evidence="2" key="1">
    <citation type="journal article" date="2019" name="Front. Microbiol.">
        <title>Pandoravirus Celtis Illustrates the Microevolution Processes at Work in the Giant Pandoraviridae Genomes.</title>
        <authorList>
            <person name="Legendre M."/>
            <person name="Alempic J.M."/>
            <person name="Philippe N."/>
            <person name="Lartigue A."/>
            <person name="Jeudy S."/>
            <person name="Poirot O."/>
            <person name="Ta N.T."/>
            <person name="Nin S."/>
            <person name="Coute Y."/>
            <person name="Abergel C."/>
            <person name="Claverie J.M."/>
        </authorList>
    </citation>
    <scope>NUCLEOTIDE SEQUENCE</scope>
</reference>
<accession>A0A4D6EIX8</accession>
<evidence type="ECO:0000313" key="2">
    <source>
        <dbReference type="EMBL" id="QBZ81667.1"/>
    </source>
</evidence>
<feature type="compositionally biased region" description="Low complexity" evidence="1">
    <location>
        <begin position="66"/>
        <end position="86"/>
    </location>
</feature>